<organism evidence="1 2">
    <name type="scientific">Kickxella alabastrina</name>
    <dbReference type="NCBI Taxonomy" id="61397"/>
    <lineage>
        <taxon>Eukaryota</taxon>
        <taxon>Fungi</taxon>
        <taxon>Fungi incertae sedis</taxon>
        <taxon>Zoopagomycota</taxon>
        <taxon>Kickxellomycotina</taxon>
        <taxon>Kickxellomycetes</taxon>
        <taxon>Kickxellales</taxon>
        <taxon>Kickxellaceae</taxon>
        <taxon>Kickxella</taxon>
    </lineage>
</organism>
<sequence>MSGPTKPFDPFGSAIALAAADSKSHASSTNPDSGLRVTSSNKIGFGNSASASLLSPSSGASSSSASPTTTATTTNQAMATAVVTGVSSGGSGNAALNAAAGVTTTNPSAAFINTAAAAASQQLNGGHQLRHTSIFEIGGEPFSGENATNSLSSSRLGRIGEASNGGGTPHSSATPPIGMHPLGPIMGSPHSLFNGSGYGAASQSQLPIAGPRGSRTPSVSQSRFNSVLGEAGLQSTGLGRNSDKDASSNVVVNGATGVGHNFLDMGSGILDTMKSQQTSPNDGAQPKFNDFYIKSLPVSRRNSREFQNLWQELEGFSINDSSAHPSANLIAGRSNHLAGFDGHSIAARNSSGAFRSDSGNAAALGTSPKLPQGLLDDDMLTMRPKPTAVDSIGASTNGSSLIVRNPVSKLASISSSTDLASAGLYSDPRMDTIGGSVLGGLAQHKVANTDALANESIGDSRLYDHGCAASLIRNASTPVLNTKQYQVMRSVGEMSHPAGQAHGGPAYTNSGGAPRYDMQAQLYSAHTQQGYPAGAGDPAYDLAANRHYPGTSNYPYANNAAGIGIGRTRSFVVNPSAPGQSGPMCDSYGMQGSYGPIPGPPIAGMYGIGHQPSHLGVPPAPLQHSHLHMHPPAQHQKQSQHQQKMQPQRHAQLQNQQTGHSAKPGPSAVSAAAKSAAQASSAQPNAASGGTHQQKHGNGSNANASGNDSHGRWSEADASKFANVSLEELQGSIFGMCKDHQGCRFLQKTLEAGQKDQIDLIFKEASPHLSELMTNPFGNYLCQKLLEHCTEPQRKQAMTALAPDLVAISVNVHGTRAVQKIIDSVSSQGHINTIIGALRNSVVMLIRDINGNHVIQKCLSRLSSKHNQFIFDSVAESCIEVATHRHGCCVFQRCIDYATDSQKAQLVKVIVDKALTLVQDPFGNYVVQYVLDLGIMDYSEPLIRRFVDHICGLSVQKFSSNVMEKCIRIASPATRKMMVAPMLQREKLDMLMRDSYGNYVVQTALDFADQTTQRLEIIEAILPLLPHIRHTPYGKRIFIKLQRDGFVSAVPSAACSRHASPILGPSHGSHSTAANASMSLYPQLAGNSSINGPMSATAVAADYAPGHVTSPQNGNAVGAGGKSQVGHPRMYMTSAPGPGSNNGGAYQQTHHAHHQPGGSMYYYNMAGMDGAGQHQQQQQQQMYHGPTPMMPSGNSVYDFSAITSSGSAPLSAPSVSTGPASVSGPPGAKLQTTSYYGAR</sequence>
<dbReference type="Proteomes" id="UP001150581">
    <property type="component" value="Unassembled WGS sequence"/>
</dbReference>
<reference evidence="1" key="1">
    <citation type="submission" date="2022-07" db="EMBL/GenBank/DDBJ databases">
        <title>Phylogenomic reconstructions and comparative analyses of Kickxellomycotina fungi.</title>
        <authorList>
            <person name="Reynolds N.K."/>
            <person name="Stajich J.E."/>
            <person name="Barry K."/>
            <person name="Grigoriev I.V."/>
            <person name="Crous P."/>
            <person name="Smith M.E."/>
        </authorList>
    </citation>
    <scope>NUCLEOTIDE SEQUENCE</scope>
    <source>
        <strain evidence="1">Benny 63K</strain>
    </source>
</reference>
<dbReference type="EMBL" id="JANBPG010000624">
    <property type="protein sequence ID" value="KAJ1894972.1"/>
    <property type="molecule type" value="Genomic_DNA"/>
</dbReference>
<protein>
    <submittedName>
        <fullName evidence="1">Uncharacterized protein</fullName>
    </submittedName>
</protein>
<name>A0ACC1IFU2_9FUNG</name>
<proteinExistence type="predicted"/>
<comment type="caution">
    <text evidence="1">The sequence shown here is derived from an EMBL/GenBank/DDBJ whole genome shotgun (WGS) entry which is preliminary data.</text>
</comment>
<evidence type="ECO:0000313" key="2">
    <source>
        <dbReference type="Proteomes" id="UP001150581"/>
    </source>
</evidence>
<gene>
    <name evidence="1" type="ORF">LPJ66_004867</name>
</gene>
<evidence type="ECO:0000313" key="1">
    <source>
        <dbReference type="EMBL" id="KAJ1894972.1"/>
    </source>
</evidence>
<accession>A0ACC1IFU2</accession>
<keyword evidence="2" id="KW-1185">Reference proteome</keyword>